<dbReference type="PROSITE" id="PS51918">
    <property type="entry name" value="RADICAL_SAM"/>
    <property type="match status" value="1"/>
</dbReference>
<keyword evidence="2" id="KW-0004">4Fe-4S</keyword>
<keyword evidence="5" id="KW-0408">Iron</keyword>
<dbReference type="Gene3D" id="3.30.70.20">
    <property type="match status" value="1"/>
</dbReference>
<keyword evidence="3" id="KW-0949">S-adenosyl-L-methionine</keyword>
<dbReference type="PANTHER" id="PTHR30352:SF4">
    <property type="entry name" value="PYRUVATE FORMATE-LYASE 2-ACTIVATING ENZYME"/>
    <property type="match status" value="1"/>
</dbReference>
<dbReference type="Proteomes" id="UP000653358">
    <property type="component" value="Unassembled WGS sequence"/>
</dbReference>
<evidence type="ECO:0000256" key="6">
    <source>
        <dbReference type="ARBA" id="ARBA00023014"/>
    </source>
</evidence>
<organism evidence="10 11">
    <name type="scientific">Acetobacterium tundrae</name>
    <dbReference type="NCBI Taxonomy" id="132932"/>
    <lineage>
        <taxon>Bacteria</taxon>
        <taxon>Bacillati</taxon>
        <taxon>Bacillota</taxon>
        <taxon>Clostridia</taxon>
        <taxon>Eubacteriales</taxon>
        <taxon>Eubacteriaceae</taxon>
        <taxon>Acetobacterium</taxon>
    </lineage>
</organism>
<comment type="cofactor">
    <cofactor evidence="1">
        <name>[4Fe-4S] cluster</name>
        <dbReference type="ChEBI" id="CHEBI:49883"/>
    </cofactor>
</comment>
<evidence type="ECO:0000256" key="5">
    <source>
        <dbReference type="ARBA" id="ARBA00023004"/>
    </source>
</evidence>
<proteinExistence type="predicted"/>
<accession>A0ABR6WLV8</accession>
<dbReference type="SFLD" id="SFLDG01118">
    <property type="entry name" value="activating_enzymes__group_2"/>
    <property type="match status" value="1"/>
</dbReference>
<evidence type="ECO:0000256" key="7">
    <source>
        <dbReference type="ARBA" id="ARBA00047365"/>
    </source>
</evidence>
<evidence type="ECO:0000256" key="4">
    <source>
        <dbReference type="ARBA" id="ARBA00022723"/>
    </source>
</evidence>
<dbReference type="RefSeq" id="WP_148604164.1">
    <property type="nucleotide sequence ID" value="NZ_RXYB01000012.1"/>
</dbReference>
<comment type="catalytic activity">
    <reaction evidence="7">
        <text>glycyl-[protein] + reduced [flavodoxin] + S-adenosyl-L-methionine = glycin-2-yl radical-[protein] + semiquinone [flavodoxin] + 5'-deoxyadenosine + L-methionine + H(+)</text>
        <dbReference type="Rhea" id="RHEA:61976"/>
        <dbReference type="Rhea" id="RHEA-COMP:10622"/>
        <dbReference type="Rhea" id="RHEA-COMP:14480"/>
        <dbReference type="Rhea" id="RHEA-COMP:15993"/>
        <dbReference type="Rhea" id="RHEA-COMP:15994"/>
        <dbReference type="ChEBI" id="CHEBI:15378"/>
        <dbReference type="ChEBI" id="CHEBI:17319"/>
        <dbReference type="ChEBI" id="CHEBI:29947"/>
        <dbReference type="ChEBI" id="CHEBI:32722"/>
        <dbReference type="ChEBI" id="CHEBI:57618"/>
        <dbReference type="ChEBI" id="CHEBI:57844"/>
        <dbReference type="ChEBI" id="CHEBI:59789"/>
        <dbReference type="ChEBI" id="CHEBI:140311"/>
    </reaction>
</comment>
<keyword evidence="4" id="KW-0479">Metal-binding</keyword>
<dbReference type="InterPro" id="IPR058240">
    <property type="entry name" value="rSAM_sf"/>
</dbReference>
<dbReference type="Pfam" id="PF13353">
    <property type="entry name" value="Fer4_12"/>
    <property type="match status" value="1"/>
</dbReference>
<protein>
    <submittedName>
        <fullName evidence="10">Glycyl-radical enzyme activating protein</fullName>
    </submittedName>
</protein>
<evidence type="ECO:0000256" key="1">
    <source>
        <dbReference type="ARBA" id="ARBA00001966"/>
    </source>
</evidence>
<dbReference type="Pfam" id="PF12837">
    <property type="entry name" value="Fer4_6"/>
    <property type="match status" value="1"/>
</dbReference>
<name>A0ABR6WLV8_9FIRM</name>
<dbReference type="PIRSF" id="PIRSF000371">
    <property type="entry name" value="PFL_act_enz"/>
    <property type="match status" value="1"/>
</dbReference>
<dbReference type="InterPro" id="IPR040074">
    <property type="entry name" value="BssD/PflA/YjjW"/>
</dbReference>
<evidence type="ECO:0000259" key="8">
    <source>
        <dbReference type="PROSITE" id="PS51379"/>
    </source>
</evidence>
<dbReference type="InterPro" id="IPR017896">
    <property type="entry name" value="4Fe4S_Fe-S-bd"/>
</dbReference>
<dbReference type="EMBL" id="WJBB01000012">
    <property type="protein sequence ID" value="MBC3797493.1"/>
    <property type="molecule type" value="Genomic_DNA"/>
</dbReference>
<feature type="domain" description="4Fe-4S ferredoxin-type" evidence="8">
    <location>
        <begin position="94"/>
        <end position="123"/>
    </location>
</feature>
<dbReference type="SFLD" id="SFLDG01066">
    <property type="entry name" value="organic_radical-activating_enz"/>
    <property type="match status" value="1"/>
</dbReference>
<keyword evidence="6" id="KW-0411">Iron-sulfur</keyword>
<evidence type="ECO:0000313" key="11">
    <source>
        <dbReference type="Proteomes" id="UP000653358"/>
    </source>
</evidence>
<sequence length="320" mass="35252">MMKESDLTGKVYDIQGFSVQDGPGIRTTVFLKGCPLRCPWCHSPESQSFASQLSWMAMRCIGVEKCGKCLTACKKGAITVGESTESIGTGEKIKLVHVNRSLCDDCGDCTKACYPGGLSICGEDYQVDDLLKRLCRDIPFYKQSGGGVTVSGGEALSQPEFILALLKGLKEQGVHTALDTTGFTDFKNIVAVLPYVDLFLYDLKHMDSQQHKKVIGVPNERILENAKKIARAGGKLQIRIPIIPSFNDSEENLRLTGEFCKALGDAVTLVQILPYHNMGVAKYLRISDDPKIFETEPPTEEKIQNLKEILESFVLKVTVH</sequence>
<evidence type="ECO:0000313" key="10">
    <source>
        <dbReference type="EMBL" id="MBC3797493.1"/>
    </source>
</evidence>
<dbReference type="InterPro" id="IPR007197">
    <property type="entry name" value="rSAM"/>
</dbReference>
<reference evidence="10 11" key="1">
    <citation type="journal article" date="2020" name="mSystems">
        <title>Defining Genomic and Predicted Metabolic Features of the Acetobacterium Genus.</title>
        <authorList>
            <person name="Ross D.E."/>
            <person name="Marshall C.W."/>
            <person name="Gulliver D."/>
            <person name="May H.D."/>
            <person name="Norman R.S."/>
        </authorList>
    </citation>
    <scope>NUCLEOTIDE SEQUENCE [LARGE SCALE GENOMIC DNA]</scope>
    <source>
        <strain evidence="10 11">DSM 9173</strain>
    </source>
</reference>
<feature type="domain" description="4Fe-4S ferredoxin-type" evidence="8">
    <location>
        <begin position="51"/>
        <end position="83"/>
    </location>
</feature>
<evidence type="ECO:0000256" key="2">
    <source>
        <dbReference type="ARBA" id="ARBA00022485"/>
    </source>
</evidence>
<dbReference type="SFLD" id="SFLDS00029">
    <property type="entry name" value="Radical_SAM"/>
    <property type="match status" value="1"/>
</dbReference>
<dbReference type="InterPro" id="IPR034457">
    <property type="entry name" value="Organic_radical-activating"/>
</dbReference>
<dbReference type="InterPro" id="IPR012839">
    <property type="entry name" value="Organic_radical_activase"/>
</dbReference>
<dbReference type="SUPFAM" id="SSF54862">
    <property type="entry name" value="4Fe-4S ferredoxins"/>
    <property type="match status" value="1"/>
</dbReference>
<keyword evidence="11" id="KW-1185">Reference proteome</keyword>
<dbReference type="SUPFAM" id="SSF102114">
    <property type="entry name" value="Radical SAM enzymes"/>
    <property type="match status" value="1"/>
</dbReference>
<dbReference type="PROSITE" id="PS51379">
    <property type="entry name" value="4FE4S_FER_2"/>
    <property type="match status" value="2"/>
</dbReference>
<comment type="caution">
    <text evidence="10">The sequence shown here is derived from an EMBL/GenBank/DDBJ whole genome shotgun (WGS) entry which is preliminary data.</text>
</comment>
<evidence type="ECO:0000259" key="9">
    <source>
        <dbReference type="PROSITE" id="PS51918"/>
    </source>
</evidence>
<evidence type="ECO:0000256" key="3">
    <source>
        <dbReference type="ARBA" id="ARBA00022691"/>
    </source>
</evidence>
<dbReference type="PANTHER" id="PTHR30352">
    <property type="entry name" value="PYRUVATE FORMATE-LYASE-ACTIVATING ENZYME"/>
    <property type="match status" value="1"/>
</dbReference>
<gene>
    <name evidence="10" type="ORF">GH807_10590</name>
</gene>
<dbReference type="Pfam" id="PF04055">
    <property type="entry name" value="Radical_SAM"/>
    <property type="match status" value="1"/>
</dbReference>
<dbReference type="Gene3D" id="3.80.30.10">
    <property type="entry name" value="pyruvate-formate lyase- activating enzyme"/>
    <property type="match status" value="1"/>
</dbReference>
<feature type="domain" description="Radical SAM core" evidence="9">
    <location>
        <begin position="20"/>
        <end position="312"/>
    </location>
</feature>
<dbReference type="NCBIfam" id="TIGR02494">
    <property type="entry name" value="PFLE_PFLC"/>
    <property type="match status" value="1"/>
</dbReference>